<keyword evidence="2" id="KW-0732">Signal</keyword>
<evidence type="ECO:0000256" key="1">
    <source>
        <dbReference type="SAM" id="MobiDB-lite"/>
    </source>
</evidence>
<accession>A0A5N6UA30</accession>
<feature type="region of interest" description="Disordered" evidence="1">
    <location>
        <begin position="82"/>
        <end position="114"/>
    </location>
</feature>
<feature type="signal peptide" evidence="2">
    <location>
        <begin position="1"/>
        <end position="17"/>
    </location>
</feature>
<dbReference type="Proteomes" id="UP000326950">
    <property type="component" value="Unassembled WGS sequence"/>
</dbReference>
<protein>
    <submittedName>
        <fullName evidence="3">Uncharacterized protein</fullName>
    </submittedName>
</protein>
<evidence type="ECO:0000313" key="3">
    <source>
        <dbReference type="EMBL" id="KAE8155440.1"/>
    </source>
</evidence>
<evidence type="ECO:0000256" key="2">
    <source>
        <dbReference type="SAM" id="SignalP"/>
    </source>
</evidence>
<dbReference type="AlphaFoldDB" id="A0A5N6UA30"/>
<feature type="chain" id="PRO_5024886290" evidence="2">
    <location>
        <begin position="18"/>
        <end position="114"/>
    </location>
</feature>
<organism evidence="3 4">
    <name type="scientific">Aspergillus tamarii</name>
    <dbReference type="NCBI Taxonomy" id="41984"/>
    <lineage>
        <taxon>Eukaryota</taxon>
        <taxon>Fungi</taxon>
        <taxon>Dikarya</taxon>
        <taxon>Ascomycota</taxon>
        <taxon>Pezizomycotina</taxon>
        <taxon>Eurotiomycetes</taxon>
        <taxon>Eurotiomycetidae</taxon>
        <taxon>Eurotiales</taxon>
        <taxon>Aspergillaceae</taxon>
        <taxon>Aspergillus</taxon>
        <taxon>Aspergillus subgen. Circumdati</taxon>
    </lineage>
</organism>
<keyword evidence="4" id="KW-1185">Reference proteome</keyword>
<reference evidence="3 4" key="1">
    <citation type="submission" date="2019-04" db="EMBL/GenBank/DDBJ databases">
        <title>Friends and foes A comparative genomics study of 23 Aspergillus species from section Flavi.</title>
        <authorList>
            <consortium name="DOE Joint Genome Institute"/>
            <person name="Kjaerbolling I."/>
            <person name="Vesth T."/>
            <person name="Frisvad J.C."/>
            <person name="Nybo J.L."/>
            <person name="Theobald S."/>
            <person name="Kildgaard S."/>
            <person name="Isbrandt T."/>
            <person name="Kuo A."/>
            <person name="Sato A."/>
            <person name="Lyhne E.K."/>
            <person name="Kogle M.E."/>
            <person name="Wiebenga A."/>
            <person name="Kun R.S."/>
            <person name="Lubbers R.J."/>
            <person name="Makela M.R."/>
            <person name="Barry K."/>
            <person name="Chovatia M."/>
            <person name="Clum A."/>
            <person name="Daum C."/>
            <person name="Haridas S."/>
            <person name="He G."/>
            <person name="LaButti K."/>
            <person name="Lipzen A."/>
            <person name="Mondo S."/>
            <person name="Riley R."/>
            <person name="Salamov A."/>
            <person name="Simmons B.A."/>
            <person name="Magnuson J.K."/>
            <person name="Henrissat B."/>
            <person name="Mortensen U.H."/>
            <person name="Larsen T.O."/>
            <person name="Devries R.P."/>
            <person name="Grigoriev I.V."/>
            <person name="Machida M."/>
            <person name="Baker S.E."/>
            <person name="Andersen M.R."/>
        </authorList>
    </citation>
    <scope>NUCLEOTIDE SEQUENCE [LARGE SCALE GENOMIC DNA]</scope>
    <source>
        <strain evidence="3 4">CBS 117626</strain>
    </source>
</reference>
<evidence type="ECO:0000313" key="4">
    <source>
        <dbReference type="Proteomes" id="UP000326950"/>
    </source>
</evidence>
<dbReference type="EMBL" id="ML738869">
    <property type="protein sequence ID" value="KAE8155440.1"/>
    <property type="molecule type" value="Genomic_DNA"/>
</dbReference>
<sequence>MIPSGFALPCLIQVVWSGPVPQNMWLLVQPPLPTMGFTECYSIHRTHRRAMEAYQLSFTYHPLPWDVPLQLRFRKYGPVPHFVAKDPNKQQHKQTTNSPLLEEKRPAKWGTHPL</sequence>
<proteinExistence type="predicted"/>
<gene>
    <name evidence="3" type="ORF">BDV40DRAFT_283740</name>
</gene>
<name>A0A5N6UA30_ASPTM</name>